<feature type="transmembrane region" description="Helical" evidence="11">
    <location>
        <begin position="244"/>
        <end position="264"/>
    </location>
</feature>
<evidence type="ECO:0000256" key="8">
    <source>
        <dbReference type="ARBA" id="ARBA00023136"/>
    </source>
</evidence>
<dbReference type="InterPro" id="IPR011701">
    <property type="entry name" value="MFS"/>
</dbReference>
<evidence type="ECO:0000259" key="12">
    <source>
        <dbReference type="PROSITE" id="PS50850"/>
    </source>
</evidence>
<feature type="transmembrane region" description="Helical" evidence="11">
    <location>
        <begin position="368"/>
        <end position="388"/>
    </location>
</feature>
<feature type="transmembrane region" description="Helical" evidence="11">
    <location>
        <begin position="117"/>
        <end position="142"/>
    </location>
</feature>
<feature type="transmembrane region" description="Helical" evidence="11">
    <location>
        <begin position="400"/>
        <end position="419"/>
    </location>
</feature>
<keyword evidence="8 11" id="KW-0472">Membrane</keyword>
<dbReference type="Pfam" id="PF07690">
    <property type="entry name" value="MFS_1"/>
    <property type="match status" value="1"/>
</dbReference>
<keyword evidence="14" id="KW-1185">Reference proteome</keyword>
<evidence type="ECO:0000313" key="14">
    <source>
        <dbReference type="Proteomes" id="UP000198327"/>
    </source>
</evidence>
<reference evidence="14" key="1">
    <citation type="submission" date="2017-06" db="EMBL/GenBank/DDBJ databases">
        <authorList>
            <person name="Varghese N."/>
            <person name="Submissions S."/>
        </authorList>
    </citation>
    <scope>NUCLEOTIDE SEQUENCE [LARGE SCALE GENOMIC DNA]</scope>
    <source>
        <strain evidence="14">JCM 23211</strain>
    </source>
</reference>
<dbReference type="GO" id="GO:0015293">
    <property type="term" value="F:symporter activity"/>
    <property type="evidence" value="ECO:0007669"/>
    <property type="project" value="UniProtKB-KW"/>
</dbReference>
<comment type="similarity">
    <text evidence="2">Belongs to the major facilitator superfamily. Metabolite:H+ Symporter (MHS) family (TC 2.A.1.6) family.</text>
</comment>
<proteinExistence type="inferred from homology"/>
<sequence>MSTSAPTAASTKRREVTAAAAGTVVEFYDLTIYAYLAVVLSPLFFPNEDPTASLLASLAVFASAYAIRPIGGIVLGRLGDRHGRKRALYVSVVLMGVGSTLMALLPTYETAGLLAPVLLVVARLIQGFSAGGEFGSALTYVFETADDKRKGFSGSFVTFGSNGGFALAAIAVGTVTALTTDEQMNSWGWRVPFILGIPLRLFSIWTRSRIGESEDFEKLAGNNDTLDAPLRYTLRNNLKQVTQVFGLAVAQSATGYMILTYMAIYLVNEAGYGTSVVAWTTAGIISLIAVLTPFVGMLVDRFGSKRILIVGLLWSGITAYPAMSMMHDHGYLTAVIAYFVFAIGAPLVQIANAPLLPSLFGPEARLTGVAFGFNCATCLAGGTAAYISTWLIDATSNQQSPAFFVIVTCLVGGVAALSLRKAVVGADRTDKQSPIEA</sequence>
<comment type="function">
    <text evidence="9">May be a proton symporter involved in the uptake of osmolytes such as proline and glycine betaine.</text>
</comment>
<dbReference type="Proteomes" id="UP000198327">
    <property type="component" value="Unassembled WGS sequence"/>
</dbReference>
<feature type="transmembrane region" description="Helical" evidence="11">
    <location>
        <begin position="20"/>
        <end position="45"/>
    </location>
</feature>
<evidence type="ECO:0000256" key="1">
    <source>
        <dbReference type="ARBA" id="ARBA00004651"/>
    </source>
</evidence>
<feature type="transmembrane region" description="Helical" evidence="11">
    <location>
        <begin position="154"/>
        <end position="175"/>
    </location>
</feature>
<evidence type="ECO:0000256" key="9">
    <source>
        <dbReference type="ARBA" id="ARBA00037295"/>
    </source>
</evidence>
<evidence type="ECO:0000256" key="3">
    <source>
        <dbReference type="ARBA" id="ARBA00022448"/>
    </source>
</evidence>
<dbReference type="SUPFAM" id="SSF103473">
    <property type="entry name" value="MFS general substrate transporter"/>
    <property type="match status" value="1"/>
</dbReference>
<feature type="transmembrane region" description="Helical" evidence="11">
    <location>
        <begin position="306"/>
        <end position="323"/>
    </location>
</feature>
<evidence type="ECO:0000313" key="13">
    <source>
        <dbReference type="EMBL" id="SNT47450.1"/>
    </source>
</evidence>
<accession>A0A239MY74</accession>
<dbReference type="InterPro" id="IPR020846">
    <property type="entry name" value="MFS_dom"/>
</dbReference>
<dbReference type="EMBL" id="FZOW01000024">
    <property type="protein sequence ID" value="SNT47450.1"/>
    <property type="molecule type" value="Genomic_DNA"/>
</dbReference>
<dbReference type="PROSITE" id="PS50850">
    <property type="entry name" value="MFS"/>
    <property type="match status" value="1"/>
</dbReference>
<feature type="transmembrane region" description="Helical" evidence="11">
    <location>
        <begin position="51"/>
        <end position="75"/>
    </location>
</feature>
<evidence type="ECO:0000256" key="2">
    <source>
        <dbReference type="ARBA" id="ARBA00008240"/>
    </source>
</evidence>
<feature type="transmembrane region" description="Helical" evidence="11">
    <location>
        <begin position="276"/>
        <end position="299"/>
    </location>
</feature>
<evidence type="ECO:0000256" key="4">
    <source>
        <dbReference type="ARBA" id="ARBA00022475"/>
    </source>
</evidence>
<dbReference type="Gene3D" id="1.20.1250.20">
    <property type="entry name" value="MFS general substrate transporter like domains"/>
    <property type="match status" value="2"/>
</dbReference>
<keyword evidence="4" id="KW-1003">Cell membrane</keyword>
<dbReference type="AlphaFoldDB" id="A0A239MY74"/>
<evidence type="ECO:0000256" key="11">
    <source>
        <dbReference type="SAM" id="Phobius"/>
    </source>
</evidence>
<evidence type="ECO:0000256" key="5">
    <source>
        <dbReference type="ARBA" id="ARBA00022692"/>
    </source>
</evidence>
<dbReference type="InterPro" id="IPR051084">
    <property type="entry name" value="H+-coupled_symporters"/>
</dbReference>
<feature type="domain" description="Major facilitator superfamily (MFS) profile" evidence="12">
    <location>
        <begin position="15"/>
        <end position="424"/>
    </location>
</feature>
<organism evidence="13 14">
    <name type="scientific">Rhodococcoides kyotonense</name>
    <dbReference type="NCBI Taxonomy" id="398843"/>
    <lineage>
        <taxon>Bacteria</taxon>
        <taxon>Bacillati</taxon>
        <taxon>Actinomycetota</taxon>
        <taxon>Actinomycetes</taxon>
        <taxon>Mycobacteriales</taxon>
        <taxon>Nocardiaceae</taxon>
        <taxon>Rhodococcoides</taxon>
    </lineage>
</organism>
<gene>
    <name evidence="13" type="ORF">SAMN05421642_12455</name>
</gene>
<protein>
    <recommendedName>
        <fullName evidence="10">Putative proline/betaine transporter</fullName>
    </recommendedName>
</protein>
<comment type="subcellular location">
    <subcellularLocation>
        <location evidence="1">Cell membrane</location>
        <topology evidence="1">Multi-pass membrane protein</topology>
    </subcellularLocation>
</comment>
<evidence type="ECO:0000256" key="7">
    <source>
        <dbReference type="ARBA" id="ARBA00022989"/>
    </source>
</evidence>
<keyword evidence="5 11" id="KW-0812">Transmembrane</keyword>
<dbReference type="PROSITE" id="PS00217">
    <property type="entry name" value="SUGAR_TRANSPORT_2"/>
    <property type="match status" value="1"/>
</dbReference>
<feature type="transmembrane region" description="Helical" evidence="11">
    <location>
        <begin position="187"/>
        <end position="205"/>
    </location>
</feature>
<feature type="transmembrane region" description="Helical" evidence="11">
    <location>
        <begin position="335"/>
        <end position="356"/>
    </location>
</feature>
<dbReference type="FunFam" id="1.20.1250.20:FF:000001">
    <property type="entry name" value="Dicarboxylate MFS transporter"/>
    <property type="match status" value="1"/>
</dbReference>
<keyword evidence="6" id="KW-0769">Symport</keyword>
<keyword evidence="7 11" id="KW-1133">Transmembrane helix</keyword>
<dbReference type="InterPro" id="IPR036259">
    <property type="entry name" value="MFS_trans_sf"/>
</dbReference>
<dbReference type="InterPro" id="IPR005828">
    <property type="entry name" value="MFS_sugar_transport-like"/>
</dbReference>
<dbReference type="PANTHER" id="PTHR43528:SF1">
    <property type="entry name" value="ALPHA-KETOGLUTARATE PERMEASE"/>
    <property type="match status" value="1"/>
</dbReference>
<dbReference type="Pfam" id="PF00083">
    <property type="entry name" value="Sugar_tr"/>
    <property type="match status" value="1"/>
</dbReference>
<feature type="transmembrane region" description="Helical" evidence="11">
    <location>
        <begin position="87"/>
        <end position="105"/>
    </location>
</feature>
<evidence type="ECO:0000256" key="6">
    <source>
        <dbReference type="ARBA" id="ARBA00022847"/>
    </source>
</evidence>
<dbReference type="RefSeq" id="WP_176444516.1">
    <property type="nucleotide sequence ID" value="NZ_FZOW01000024.1"/>
</dbReference>
<dbReference type="PANTHER" id="PTHR43528">
    <property type="entry name" value="ALPHA-KETOGLUTARATE PERMEASE"/>
    <property type="match status" value="1"/>
</dbReference>
<evidence type="ECO:0000256" key="10">
    <source>
        <dbReference type="ARBA" id="ARBA00039918"/>
    </source>
</evidence>
<dbReference type="GO" id="GO:0005886">
    <property type="term" value="C:plasma membrane"/>
    <property type="evidence" value="ECO:0007669"/>
    <property type="project" value="UniProtKB-SubCell"/>
</dbReference>
<dbReference type="InterPro" id="IPR005829">
    <property type="entry name" value="Sugar_transporter_CS"/>
</dbReference>
<name>A0A239MY74_9NOCA</name>
<keyword evidence="3" id="KW-0813">Transport</keyword>